<dbReference type="AlphaFoldDB" id="A0A1W0E7K6"/>
<dbReference type="CDD" id="cd01897">
    <property type="entry name" value="NOG"/>
    <property type="match status" value="1"/>
</dbReference>
<feature type="domain" description="OBG-type G" evidence="6">
    <location>
        <begin position="167"/>
        <end position="333"/>
    </location>
</feature>
<dbReference type="InterPro" id="IPR031167">
    <property type="entry name" value="G_OBG"/>
</dbReference>
<keyword evidence="8" id="KW-1185">Reference proteome</keyword>
<dbReference type="STRING" id="646526.A0A1W0E7K6"/>
<dbReference type="Gene3D" id="1.20.120.1190">
    <property type="match status" value="1"/>
</dbReference>
<dbReference type="InterPro" id="IPR012973">
    <property type="entry name" value="NOG_C"/>
</dbReference>
<evidence type="ECO:0000256" key="3">
    <source>
        <dbReference type="ARBA" id="ARBA00022741"/>
    </source>
</evidence>
<keyword evidence="2" id="KW-0690">Ribosome biogenesis</keyword>
<evidence type="ECO:0000313" key="8">
    <source>
        <dbReference type="Proteomes" id="UP000192758"/>
    </source>
</evidence>
<evidence type="ECO:0000256" key="4">
    <source>
        <dbReference type="ARBA" id="ARBA00023134"/>
    </source>
</evidence>
<dbReference type="Gene3D" id="3.40.50.300">
    <property type="entry name" value="P-loop containing nucleotide triphosphate hydrolases"/>
    <property type="match status" value="1"/>
</dbReference>
<dbReference type="InterPro" id="IPR027417">
    <property type="entry name" value="P-loop_NTPase"/>
</dbReference>
<dbReference type="GO" id="GO:0000054">
    <property type="term" value="P:ribosomal subunit export from nucleus"/>
    <property type="evidence" value="ECO:0007669"/>
    <property type="project" value="EnsemblFungi"/>
</dbReference>
<dbReference type="SUPFAM" id="SSF52540">
    <property type="entry name" value="P-loop containing nucleoside triphosphate hydrolases"/>
    <property type="match status" value="1"/>
</dbReference>
<proteinExistence type="predicted"/>
<evidence type="ECO:0000256" key="2">
    <source>
        <dbReference type="ARBA" id="ARBA00022517"/>
    </source>
</evidence>
<dbReference type="GO" id="GO:0030687">
    <property type="term" value="C:preribosome, large subunit precursor"/>
    <property type="evidence" value="ECO:0007669"/>
    <property type="project" value="EnsemblFungi"/>
</dbReference>
<dbReference type="EMBL" id="MNPJ01000013">
    <property type="protein sequence ID" value="OQS55196.1"/>
    <property type="molecule type" value="Genomic_DNA"/>
</dbReference>
<dbReference type="InterPro" id="IPR041623">
    <property type="entry name" value="NOG1_N"/>
</dbReference>
<comment type="caution">
    <text evidence="7">The sequence shown here is derived from an EMBL/GenBank/DDBJ whole genome shotgun (WGS) entry which is preliminary data.</text>
</comment>
<evidence type="ECO:0000259" key="6">
    <source>
        <dbReference type="PROSITE" id="PS51710"/>
    </source>
</evidence>
<protein>
    <submittedName>
        <fullName evidence="7">NOG1</fullName>
    </submittedName>
</protein>
<sequence>MSTFARIRPVPQAKELVDICLSKTNRQTPTVIHKHFEITRIRSFYIRKIKHCAEEFTTRINNILSDFPVIEDLHPFYSEQISILYDRDTYKITLSKLNKIKIQIGKIASNSIKMIKFGDSMYRCKCLKVAGLGQMSSTVLKLKEQLSYLENVRQDFNRLPEIDISGRIIIVAGFPNVGKSSYVSAVTRCKTEVMPFAFTTKSLFVGHVLHKDLKFQLIDTPGILDKPLDERNRIEMLSISSMAHLNATILYFIDVSNSNYSVAEQIDLFNNISTLLNSNFIIVLSKMDLADKNLFTEGSLLREFLKNKKYVEISVNDKNSLNSATELICESVLKERVESKKEKALDFSHRIRVTETHDKNAPYVYVDQDENVRNDHFGTNPTFKNPCENDAYLIKDKYDIIPELMNGKNISDYFHIESIKEKYEEVLREFNEMDRKTYDIFSKEDQELLERINRARIAANMRSINSKRGFSVKGHEIAEGVLGNEIFDKPNKNTVVKNKKTQQVEGNKDVVKNPKHLFRGLSAKHARTR</sequence>
<keyword evidence="5" id="KW-0539">Nucleus</keyword>
<accession>A0A1W0E7K6</accession>
<dbReference type="Pfam" id="PF08155">
    <property type="entry name" value="NOGCT"/>
    <property type="match status" value="1"/>
</dbReference>
<dbReference type="InterPro" id="IPR010674">
    <property type="entry name" value="NOG1_Rossman_fold_dom"/>
</dbReference>
<dbReference type="Proteomes" id="UP000192758">
    <property type="component" value="Unassembled WGS sequence"/>
</dbReference>
<dbReference type="PRINTS" id="PR00326">
    <property type="entry name" value="GTP1OBG"/>
</dbReference>
<dbReference type="Pfam" id="PF17835">
    <property type="entry name" value="NOG1_N"/>
    <property type="match status" value="1"/>
</dbReference>
<evidence type="ECO:0000313" key="7">
    <source>
        <dbReference type="EMBL" id="OQS55196.1"/>
    </source>
</evidence>
<dbReference type="VEuPathDB" id="MicrosporidiaDB:EHP00_1439"/>
<dbReference type="InterPro" id="IPR006073">
    <property type="entry name" value="GTP-bd"/>
</dbReference>
<gene>
    <name evidence="7" type="primary">NOG1</name>
    <name evidence="7" type="ORF">EHP00_1439</name>
</gene>
<dbReference type="PROSITE" id="PS51710">
    <property type="entry name" value="G_OBG"/>
    <property type="match status" value="1"/>
</dbReference>
<dbReference type="GO" id="GO:0006364">
    <property type="term" value="P:rRNA processing"/>
    <property type="evidence" value="ECO:0007669"/>
    <property type="project" value="EnsemblFungi"/>
</dbReference>
<comment type="subcellular location">
    <subcellularLocation>
        <location evidence="1">Nucleus</location>
        <location evidence="1">Nucleolus</location>
    </subcellularLocation>
</comment>
<dbReference type="GO" id="GO:0005525">
    <property type="term" value="F:GTP binding"/>
    <property type="evidence" value="ECO:0007669"/>
    <property type="project" value="UniProtKB-KW"/>
</dbReference>
<keyword evidence="3" id="KW-0547">Nucleotide-binding</keyword>
<evidence type="ECO:0000256" key="5">
    <source>
        <dbReference type="ARBA" id="ARBA00023242"/>
    </source>
</evidence>
<reference evidence="7 8" key="1">
    <citation type="journal article" date="2017" name="Environ. Microbiol.">
        <title>Decay of the glycolytic pathway and adaptation to intranuclear parasitism within Enterocytozoonidae microsporidia.</title>
        <authorList>
            <person name="Wiredu Boakye D."/>
            <person name="Jaroenlak P."/>
            <person name="Prachumwat A."/>
            <person name="Williams T.A."/>
            <person name="Bateman K.S."/>
            <person name="Itsathitphaisarn O."/>
            <person name="Sritunyalucksana K."/>
            <person name="Paszkiewicz K.H."/>
            <person name="Moore K.A."/>
            <person name="Stentiford G.D."/>
            <person name="Williams B.A."/>
        </authorList>
    </citation>
    <scope>NUCLEOTIDE SEQUENCE [LARGE SCALE GENOMIC DNA]</scope>
    <source>
        <strain evidence="7 8">TH1</strain>
    </source>
</reference>
<dbReference type="GO" id="GO:1902626">
    <property type="term" value="P:assembly of large subunit precursor of preribosome"/>
    <property type="evidence" value="ECO:0007669"/>
    <property type="project" value="EnsemblFungi"/>
</dbReference>
<dbReference type="Pfam" id="PF06858">
    <property type="entry name" value="NOG1"/>
    <property type="match status" value="1"/>
</dbReference>
<keyword evidence="4" id="KW-0342">GTP-binding</keyword>
<dbReference type="GO" id="GO:0005730">
    <property type="term" value="C:nucleolus"/>
    <property type="evidence" value="ECO:0007669"/>
    <property type="project" value="UniProtKB-SubCell"/>
</dbReference>
<evidence type="ECO:0000256" key="1">
    <source>
        <dbReference type="ARBA" id="ARBA00004604"/>
    </source>
</evidence>
<dbReference type="GO" id="GO:0005737">
    <property type="term" value="C:cytoplasm"/>
    <property type="evidence" value="ECO:0007669"/>
    <property type="project" value="EnsemblFungi"/>
</dbReference>
<name>A0A1W0E7K6_9MICR</name>
<dbReference type="OrthoDB" id="415015at2759"/>
<organism evidence="7 8">
    <name type="scientific">Ecytonucleospora hepatopenaei</name>
    <dbReference type="NCBI Taxonomy" id="646526"/>
    <lineage>
        <taxon>Eukaryota</taxon>
        <taxon>Fungi</taxon>
        <taxon>Fungi incertae sedis</taxon>
        <taxon>Microsporidia</taxon>
        <taxon>Enterocytozoonidae</taxon>
        <taxon>Ecytonucleospora</taxon>
    </lineage>
</organism>
<dbReference type="PANTHER" id="PTHR45759">
    <property type="entry name" value="NUCLEOLAR GTP-BINDING PROTEIN 1"/>
    <property type="match status" value="1"/>
</dbReference>